<dbReference type="NCBIfam" id="NF033563">
    <property type="entry name" value="transpos_IS30"/>
    <property type="match status" value="1"/>
</dbReference>
<organism evidence="2">
    <name type="scientific">mine drainage metagenome</name>
    <dbReference type="NCBI Taxonomy" id="410659"/>
    <lineage>
        <taxon>unclassified sequences</taxon>
        <taxon>metagenomes</taxon>
        <taxon>ecological metagenomes</taxon>
    </lineage>
</organism>
<evidence type="ECO:0000313" key="2">
    <source>
        <dbReference type="EMBL" id="EQD27247.1"/>
    </source>
</evidence>
<protein>
    <submittedName>
        <fullName evidence="2">IS30 family transposase</fullName>
    </submittedName>
</protein>
<dbReference type="GO" id="GO:0015074">
    <property type="term" value="P:DNA integration"/>
    <property type="evidence" value="ECO:0007669"/>
    <property type="project" value="InterPro"/>
</dbReference>
<dbReference type="InterPro" id="IPR012337">
    <property type="entry name" value="RNaseH-like_sf"/>
</dbReference>
<dbReference type="PROSITE" id="PS50994">
    <property type="entry name" value="INTEGRASE"/>
    <property type="match status" value="1"/>
</dbReference>
<name>T0Y5R9_9ZZZZ</name>
<dbReference type="PANTHER" id="PTHR10948">
    <property type="entry name" value="TRANSPOSASE"/>
    <property type="match status" value="1"/>
</dbReference>
<dbReference type="InterPro" id="IPR051917">
    <property type="entry name" value="Transposase-Integrase"/>
</dbReference>
<dbReference type="GO" id="GO:0005829">
    <property type="term" value="C:cytosol"/>
    <property type="evidence" value="ECO:0007669"/>
    <property type="project" value="TreeGrafter"/>
</dbReference>
<dbReference type="GO" id="GO:0004803">
    <property type="term" value="F:transposase activity"/>
    <property type="evidence" value="ECO:0007669"/>
    <property type="project" value="TreeGrafter"/>
</dbReference>
<dbReference type="InterPro" id="IPR036397">
    <property type="entry name" value="RNaseH_sf"/>
</dbReference>
<dbReference type="AlphaFoldDB" id="T0Y5R9"/>
<dbReference type="Gene3D" id="3.30.420.10">
    <property type="entry name" value="Ribonuclease H-like superfamily/Ribonuclease H"/>
    <property type="match status" value="1"/>
</dbReference>
<accession>T0Y5R9</accession>
<dbReference type="PANTHER" id="PTHR10948:SF23">
    <property type="entry name" value="TRANSPOSASE INSI FOR INSERTION SEQUENCE ELEMENT IS30A-RELATED"/>
    <property type="match status" value="1"/>
</dbReference>
<comment type="caution">
    <text evidence="2">The sequence shown here is derived from an EMBL/GenBank/DDBJ whole genome shotgun (WGS) entry which is preliminary data.</text>
</comment>
<sequence length="203" mass="23707">GGTRYRFLRCQRQRRKCYGRPERRGQLKNRVSIDARPARVERRRRIGDGEGDTLIGRHQRGVLVSLVERKSGDTVLAALPRRTASAFREATVRLLRPHKERVHTLTLDNGKEGAQHEKIATSLDTRVYFAHPYCSRERGTHENTNGLIRQYFPQRRNLTTVTQRELNHAMHRLNHRPRKRLGFKTPYEVFFWTKTSLTVALGT</sequence>
<reference evidence="2" key="2">
    <citation type="journal article" date="2014" name="ISME J.">
        <title>Microbial stratification in low pH oxic and suboxic macroscopic growths along an acid mine drainage.</title>
        <authorList>
            <person name="Mendez-Garcia C."/>
            <person name="Mesa V."/>
            <person name="Sprenger R.R."/>
            <person name="Richter M."/>
            <person name="Diez M.S."/>
            <person name="Solano J."/>
            <person name="Bargiela R."/>
            <person name="Golyshina O.V."/>
            <person name="Manteca A."/>
            <person name="Ramos J.L."/>
            <person name="Gallego J.R."/>
            <person name="Llorente I."/>
            <person name="Martins Dos Santos V.A."/>
            <person name="Jensen O.N."/>
            <person name="Pelaez A.I."/>
            <person name="Sanchez J."/>
            <person name="Ferrer M."/>
        </authorList>
    </citation>
    <scope>NUCLEOTIDE SEQUENCE</scope>
</reference>
<dbReference type="InterPro" id="IPR001584">
    <property type="entry name" value="Integrase_cat-core"/>
</dbReference>
<dbReference type="GO" id="GO:0003676">
    <property type="term" value="F:nucleic acid binding"/>
    <property type="evidence" value="ECO:0007669"/>
    <property type="project" value="InterPro"/>
</dbReference>
<evidence type="ECO:0000259" key="1">
    <source>
        <dbReference type="PROSITE" id="PS50994"/>
    </source>
</evidence>
<proteinExistence type="predicted"/>
<dbReference type="SUPFAM" id="SSF53098">
    <property type="entry name" value="Ribonuclease H-like"/>
    <property type="match status" value="1"/>
</dbReference>
<reference evidence="2" key="1">
    <citation type="submission" date="2013-08" db="EMBL/GenBank/DDBJ databases">
        <authorList>
            <person name="Mendez C."/>
            <person name="Richter M."/>
            <person name="Ferrer M."/>
            <person name="Sanchez J."/>
        </authorList>
    </citation>
    <scope>NUCLEOTIDE SEQUENCE</scope>
</reference>
<dbReference type="InterPro" id="IPR053392">
    <property type="entry name" value="Transposase_IS30-like"/>
</dbReference>
<gene>
    <name evidence="2" type="ORF">B2A_15297</name>
</gene>
<dbReference type="GO" id="GO:0032196">
    <property type="term" value="P:transposition"/>
    <property type="evidence" value="ECO:0007669"/>
    <property type="project" value="TreeGrafter"/>
</dbReference>
<feature type="domain" description="Integrase catalytic" evidence="1">
    <location>
        <begin position="33"/>
        <end position="194"/>
    </location>
</feature>
<feature type="non-terminal residue" evidence="2">
    <location>
        <position position="1"/>
    </location>
</feature>
<dbReference type="EMBL" id="AUZZ01011131">
    <property type="protein sequence ID" value="EQD27247.1"/>
    <property type="molecule type" value="Genomic_DNA"/>
</dbReference>